<comment type="caution">
    <text evidence="3">The sequence shown here is derived from an EMBL/GenBank/DDBJ whole genome shotgun (WGS) entry which is preliminary data.</text>
</comment>
<evidence type="ECO:0000313" key="4">
    <source>
        <dbReference type="Proteomes" id="UP001431209"/>
    </source>
</evidence>
<feature type="coiled-coil region" evidence="1">
    <location>
        <begin position="116"/>
        <end position="182"/>
    </location>
</feature>
<evidence type="ECO:0000313" key="3">
    <source>
        <dbReference type="EMBL" id="KAL0487365.1"/>
    </source>
</evidence>
<feature type="coiled-coil region" evidence="1">
    <location>
        <begin position="38"/>
        <end position="69"/>
    </location>
</feature>
<evidence type="ECO:0000256" key="1">
    <source>
        <dbReference type="SAM" id="Coils"/>
    </source>
</evidence>
<name>A0AAW2ZEY7_9EUKA</name>
<keyword evidence="4" id="KW-1185">Reference proteome</keyword>
<feature type="region of interest" description="Disordered" evidence="2">
    <location>
        <begin position="1"/>
        <end position="25"/>
    </location>
</feature>
<gene>
    <name evidence="3" type="ORF">AKO1_000781</name>
</gene>
<organism evidence="3 4">
    <name type="scientific">Acrasis kona</name>
    <dbReference type="NCBI Taxonomy" id="1008807"/>
    <lineage>
        <taxon>Eukaryota</taxon>
        <taxon>Discoba</taxon>
        <taxon>Heterolobosea</taxon>
        <taxon>Tetramitia</taxon>
        <taxon>Eutetramitia</taxon>
        <taxon>Acrasidae</taxon>
        <taxon>Acrasis</taxon>
    </lineage>
</organism>
<dbReference type="EMBL" id="JAOPGA020001336">
    <property type="protein sequence ID" value="KAL0487365.1"/>
    <property type="molecule type" value="Genomic_DNA"/>
</dbReference>
<evidence type="ECO:0000256" key="2">
    <source>
        <dbReference type="SAM" id="MobiDB-lite"/>
    </source>
</evidence>
<sequence length="188" mass="22052">MEDLPQLGGSNPRTNGVQSSMAAFKRNSTQMKSITAKVDKVLDQLTEKEQVLKREMEQLEFKRQKQEKKRLWINEHLRDTPGFFRTASNKYVVHTCSCDNNSASQNERFGGLHYIIDKLEEEIKRQKDKCSELKKGLREEQTKNSLLTKQLQDKNDSLVKELTQEQLKNVDLRRKVRELKKKNPYIIT</sequence>
<proteinExistence type="predicted"/>
<dbReference type="Proteomes" id="UP001431209">
    <property type="component" value="Unassembled WGS sequence"/>
</dbReference>
<feature type="compositionally biased region" description="Polar residues" evidence="2">
    <location>
        <begin position="8"/>
        <end position="25"/>
    </location>
</feature>
<dbReference type="AlphaFoldDB" id="A0AAW2ZEY7"/>
<reference evidence="3 4" key="1">
    <citation type="submission" date="2024-03" db="EMBL/GenBank/DDBJ databases">
        <title>The Acrasis kona genome and developmental transcriptomes reveal deep origins of eukaryotic multicellular pathways.</title>
        <authorList>
            <person name="Sheikh S."/>
            <person name="Fu C.-J."/>
            <person name="Brown M.W."/>
            <person name="Baldauf S.L."/>
        </authorList>
    </citation>
    <scope>NUCLEOTIDE SEQUENCE [LARGE SCALE GENOMIC DNA]</scope>
    <source>
        <strain evidence="3 4">ATCC MYA-3509</strain>
    </source>
</reference>
<protein>
    <submittedName>
        <fullName evidence="3">E2f5</fullName>
    </submittedName>
</protein>
<keyword evidence="1" id="KW-0175">Coiled coil</keyword>
<accession>A0AAW2ZEY7</accession>